<feature type="compositionally biased region" description="Polar residues" evidence="4">
    <location>
        <begin position="94"/>
        <end position="104"/>
    </location>
</feature>
<dbReference type="Gene3D" id="2.40.50.140">
    <property type="entry name" value="Nucleic acid-binding proteins"/>
    <property type="match status" value="1"/>
</dbReference>
<dbReference type="GO" id="GO:0003697">
    <property type="term" value="F:single-stranded DNA binding"/>
    <property type="evidence" value="ECO:0007669"/>
    <property type="project" value="UniProtKB-UniRule"/>
</dbReference>
<dbReference type="InterPro" id="IPR012340">
    <property type="entry name" value="NA-bd_OB-fold"/>
</dbReference>
<sequence>MTRDPEVRYSDNGHTVARFAIAVDRRFKKENEQNVDFINTVAFGKTAEFIEKYFFQGNKIVVEGRIQTGSYTNQDGQKVYTTDVVAEQVEFGESKNSNNANGSADESRPAPSSAIGDGFVNIPDGVEDEGLPFN</sequence>
<keyword evidence="6" id="KW-1185">Reference proteome</keyword>
<gene>
    <name evidence="5" type="ORF">BXY41_108100</name>
</gene>
<dbReference type="NCBIfam" id="TIGR00621">
    <property type="entry name" value="ssb"/>
    <property type="match status" value="1"/>
</dbReference>
<evidence type="ECO:0000256" key="1">
    <source>
        <dbReference type="ARBA" id="ARBA00023125"/>
    </source>
</evidence>
<dbReference type="GO" id="GO:0009295">
    <property type="term" value="C:nucleoid"/>
    <property type="evidence" value="ECO:0007669"/>
    <property type="project" value="TreeGrafter"/>
</dbReference>
<dbReference type="AlphaFoldDB" id="A0A2S6HQJ6"/>
<dbReference type="SUPFAM" id="SSF50249">
    <property type="entry name" value="Nucleic acid-binding proteins"/>
    <property type="match status" value="1"/>
</dbReference>
<comment type="subunit">
    <text evidence="2">Homotetramer.</text>
</comment>
<proteinExistence type="inferred from homology"/>
<dbReference type="CDD" id="cd04496">
    <property type="entry name" value="SSB_OBF"/>
    <property type="match status" value="1"/>
</dbReference>
<evidence type="ECO:0000256" key="2">
    <source>
        <dbReference type="HAMAP-Rule" id="MF_00984"/>
    </source>
</evidence>
<evidence type="ECO:0000256" key="4">
    <source>
        <dbReference type="SAM" id="MobiDB-lite"/>
    </source>
</evidence>
<evidence type="ECO:0000313" key="5">
    <source>
        <dbReference type="EMBL" id="PPK79875.1"/>
    </source>
</evidence>
<comment type="caution">
    <text evidence="5">The sequence shown here is derived from an EMBL/GenBank/DDBJ whole genome shotgun (WGS) entry which is preliminary data.</text>
</comment>
<organism evidence="5 6">
    <name type="scientific">Lacrimispora xylanisolvens</name>
    <dbReference type="NCBI Taxonomy" id="384636"/>
    <lineage>
        <taxon>Bacteria</taxon>
        <taxon>Bacillati</taxon>
        <taxon>Bacillota</taxon>
        <taxon>Clostridia</taxon>
        <taxon>Lachnospirales</taxon>
        <taxon>Lachnospiraceae</taxon>
        <taxon>Lacrimispora</taxon>
    </lineage>
</organism>
<dbReference type="PANTHER" id="PTHR10302:SF27">
    <property type="entry name" value="SINGLE-STRANDED DNA-BINDING PROTEIN"/>
    <property type="match status" value="1"/>
</dbReference>
<dbReference type="InterPro" id="IPR011344">
    <property type="entry name" value="ssDNA-bd"/>
</dbReference>
<evidence type="ECO:0000256" key="3">
    <source>
        <dbReference type="RuleBase" id="RU000524"/>
    </source>
</evidence>
<dbReference type="PANTHER" id="PTHR10302">
    <property type="entry name" value="SINGLE-STRANDED DNA-BINDING PROTEIN"/>
    <property type="match status" value="1"/>
</dbReference>
<comment type="caution">
    <text evidence="2">Lacks conserved residue(s) required for the propagation of feature annotation.</text>
</comment>
<feature type="region of interest" description="Disordered" evidence="4">
    <location>
        <begin position="91"/>
        <end position="134"/>
    </location>
</feature>
<dbReference type="GO" id="GO:0006260">
    <property type="term" value="P:DNA replication"/>
    <property type="evidence" value="ECO:0007669"/>
    <property type="project" value="InterPro"/>
</dbReference>
<evidence type="ECO:0000313" key="6">
    <source>
        <dbReference type="Proteomes" id="UP000237749"/>
    </source>
</evidence>
<dbReference type="EMBL" id="PTJA01000008">
    <property type="protein sequence ID" value="PPK79875.1"/>
    <property type="molecule type" value="Genomic_DNA"/>
</dbReference>
<dbReference type="Proteomes" id="UP000237749">
    <property type="component" value="Unassembled WGS sequence"/>
</dbReference>
<dbReference type="Pfam" id="PF00436">
    <property type="entry name" value="SSB"/>
    <property type="match status" value="1"/>
</dbReference>
<name>A0A2S6HQJ6_9FIRM</name>
<accession>A0A2S6HQJ6</accession>
<dbReference type="PROSITE" id="PS50935">
    <property type="entry name" value="SSB"/>
    <property type="match status" value="1"/>
</dbReference>
<reference evidence="5 6" key="1">
    <citation type="submission" date="2018-02" db="EMBL/GenBank/DDBJ databases">
        <title>Genomic Encyclopedia of Archaeal and Bacterial Type Strains, Phase II (KMG-II): from individual species to whole genera.</title>
        <authorList>
            <person name="Goeker M."/>
        </authorList>
    </citation>
    <scope>NUCLEOTIDE SEQUENCE [LARGE SCALE GENOMIC DNA]</scope>
    <source>
        <strain evidence="5 6">DSM 3808</strain>
    </source>
</reference>
<feature type="compositionally biased region" description="Acidic residues" evidence="4">
    <location>
        <begin position="125"/>
        <end position="134"/>
    </location>
</feature>
<keyword evidence="1 2" id="KW-0238">DNA-binding</keyword>
<dbReference type="HAMAP" id="MF_00984">
    <property type="entry name" value="SSB"/>
    <property type="match status" value="1"/>
</dbReference>
<protein>
    <recommendedName>
        <fullName evidence="2 3">Single-stranded DNA-binding protein</fullName>
        <shortName evidence="2">SSB</shortName>
    </recommendedName>
</protein>
<dbReference type="InterPro" id="IPR000424">
    <property type="entry name" value="Primosome_PriB/ssb"/>
</dbReference>